<evidence type="ECO:0000256" key="6">
    <source>
        <dbReference type="SAM" id="Phobius"/>
    </source>
</evidence>
<name>A0ABW6CKB0_9CAUL</name>
<evidence type="ECO:0000313" key="9">
    <source>
        <dbReference type="Proteomes" id="UP001598130"/>
    </source>
</evidence>
<evidence type="ECO:0000256" key="2">
    <source>
        <dbReference type="ARBA" id="ARBA00022475"/>
    </source>
</evidence>
<protein>
    <submittedName>
        <fullName evidence="8">Type II secretion system F family protein</fullName>
    </submittedName>
</protein>
<dbReference type="EMBL" id="JAOTJD010000008">
    <property type="protein sequence ID" value="MFD3263515.1"/>
    <property type="molecule type" value="Genomic_DNA"/>
</dbReference>
<evidence type="ECO:0000256" key="1">
    <source>
        <dbReference type="ARBA" id="ARBA00004651"/>
    </source>
</evidence>
<comment type="subcellular location">
    <subcellularLocation>
        <location evidence="1">Cell membrane</location>
        <topology evidence="1">Multi-pass membrane protein</topology>
    </subcellularLocation>
</comment>
<evidence type="ECO:0000256" key="4">
    <source>
        <dbReference type="ARBA" id="ARBA00022989"/>
    </source>
</evidence>
<dbReference type="InterPro" id="IPR018076">
    <property type="entry name" value="T2SS_GspF_dom"/>
</dbReference>
<evidence type="ECO:0000256" key="3">
    <source>
        <dbReference type="ARBA" id="ARBA00022692"/>
    </source>
</evidence>
<evidence type="ECO:0000256" key="5">
    <source>
        <dbReference type="ARBA" id="ARBA00023136"/>
    </source>
</evidence>
<comment type="caution">
    <text evidence="8">The sequence shown here is derived from an EMBL/GenBank/DDBJ whole genome shotgun (WGS) entry which is preliminary data.</text>
</comment>
<dbReference type="Proteomes" id="UP001598130">
    <property type="component" value="Unassembled WGS sequence"/>
</dbReference>
<proteinExistence type="predicted"/>
<dbReference type="RefSeq" id="WP_305337916.1">
    <property type="nucleotide sequence ID" value="NZ_JAOTJD010000008.1"/>
</dbReference>
<gene>
    <name evidence="8" type="ORF">OCL97_05975</name>
</gene>
<feature type="transmembrane region" description="Helical" evidence="6">
    <location>
        <begin position="128"/>
        <end position="155"/>
    </location>
</feature>
<dbReference type="Pfam" id="PF00482">
    <property type="entry name" value="T2SSF"/>
    <property type="match status" value="1"/>
</dbReference>
<organism evidence="8 9">
    <name type="scientific">Phenylobacterium ferrooxidans</name>
    <dbReference type="NCBI Taxonomy" id="2982689"/>
    <lineage>
        <taxon>Bacteria</taxon>
        <taxon>Pseudomonadati</taxon>
        <taxon>Pseudomonadota</taxon>
        <taxon>Alphaproteobacteria</taxon>
        <taxon>Caulobacterales</taxon>
        <taxon>Caulobacteraceae</taxon>
        <taxon>Phenylobacterium</taxon>
    </lineage>
</organism>
<keyword evidence="2" id="KW-1003">Cell membrane</keyword>
<keyword evidence="9" id="KW-1185">Reference proteome</keyword>
<keyword evidence="4 6" id="KW-1133">Transmembrane helix</keyword>
<feature type="domain" description="Type II secretion system protein GspF" evidence="7">
    <location>
        <begin position="29"/>
        <end position="147"/>
    </location>
</feature>
<sequence>MSLIDRLRKSAALEDEACELVAVATLAAAEAGSPPASALALALDVTAVRFGPMIEALRVVERRLRFGLDGGAVARNLASQGPGAALVAEVAEAERNGDDLRERLQIFLKNSFERREYELRQRIEVFPVYMIVVLVLFFMPAILIVLVGPSFFALLRVLYEV</sequence>
<evidence type="ECO:0000313" key="8">
    <source>
        <dbReference type="EMBL" id="MFD3263515.1"/>
    </source>
</evidence>
<accession>A0ABW6CKB0</accession>
<reference evidence="8 9" key="1">
    <citation type="submission" date="2022-09" db="EMBL/GenBank/DDBJ databases">
        <title>New species of Phenylobacterium.</title>
        <authorList>
            <person name="Mieszkin S."/>
        </authorList>
    </citation>
    <scope>NUCLEOTIDE SEQUENCE [LARGE SCALE GENOMIC DNA]</scope>
    <source>
        <strain evidence="8 9">HK31-G</strain>
    </source>
</reference>
<keyword evidence="5 6" id="KW-0472">Membrane</keyword>
<keyword evidence="3 6" id="KW-0812">Transmembrane</keyword>
<evidence type="ECO:0000259" key="7">
    <source>
        <dbReference type="Pfam" id="PF00482"/>
    </source>
</evidence>